<sequence>MKPVLVSVIGPTAVGKTKLGIELSKRFNGEVINGDSMQVYQQFNIGSAKVTDEEAEGIPHHLIDLLSPEDEYSAARFKEDLHGTVDEITGRNKLPILVGGTGFYIQSALYDFNFSSVERDEKYVDKAIEDIKQNGVEPYYNKLKEVDPIQANKIHPNNIRRVVRALEVYERTGKPMSQYEAEQTYHSPYNAIIIGLDMDRETLYERINQRVDEMIEEGLIAEVRNLYQTYGSNIQPMQGIGYKEWVPYLNGERGFDETVEQVKQNTRKFAKRQLTYYRNKLDRVHWYTIDPEHYLETFEIIFEDLAGFFKELEE</sequence>
<dbReference type="InterPro" id="IPR039657">
    <property type="entry name" value="Dimethylallyltransferase"/>
</dbReference>
<accession>A0ABU0DQI3</accession>
<keyword evidence="8 10" id="KW-0460">Magnesium</keyword>
<protein>
    <recommendedName>
        <fullName evidence="10">tRNA dimethylallyltransferase</fullName>
        <ecNumber evidence="10">2.5.1.75</ecNumber>
    </recommendedName>
    <alternativeName>
        <fullName evidence="10">Dimethylallyl diphosphate:tRNA dimethylallyltransferase</fullName>
        <shortName evidence="10">DMAPP:tRNA dimethylallyltransferase</shortName>
        <shortName evidence="10">DMATase</shortName>
    </alternativeName>
    <alternativeName>
        <fullName evidence="10">Isopentenyl-diphosphate:tRNA isopentenyltransferase</fullName>
        <shortName evidence="10">IPP transferase</shortName>
        <shortName evidence="10">IPPT</shortName>
        <shortName evidence="10">IPTase</shortName>
    </alternativeName>
</protein>
<evidence type="ECO:0000256" key="12">
    <source>
        <dbReference type="RuleBase" id="RU003784"/>
    </source>
</evidence>
<dbReference type="InterPro" id="IPR018022">
    <property type="entry name" value="IPT"/>
</dbReference>
<feature type="binding site" evidence="10">
    <location>
        <begin position="10"/>
        <end position="17"/>
    </location>
    <ligand>
        <name>ATP</name>
        <dbReference type="ChEBI" id="CHEBI:30616"/>
    </ligand>
</feature>
<evidence type="ECO:0000256" key="11">
    <source>
        <dbReference type="RuleBase" id="RU003783"/>
    </source>
</evidence>
<keyword evidence="5 10" id="KW-0819">tRNA processing</keyword>
<keyword evidence="4 10" id="KW-0808">Transferase</keyword>
<comment type="cofactor">
    <cofactor evidence="1 10">
        <name>Mg(2+)</name>
        <dbReference type="ChEBI" id="CHEBI:18420"/>
    </cofactor>
</comment>
<evidence type="ECO:0000256" key="10">
    <source>
        <dbReference type="HAMAP-Rule" id="MF_00185"/>
    </source>
</evidence>
<evidence type="ECO:0000313" key="15">
    <source>
        <dbReference type="Proteomes" id="UP001236723"/>
    </source>
</evidence>
<dbReference type="InterPro" id="IPR027417">
    <property type="entry name" value="P-loop_NTPase"/>
</dbReference>
<comment type="similarity">
    <text evidence="3 10 13">Belongs to the IPP transferase family.</text>
</comment>
<evidence type="ECO:0000256" key="6">
    <source>
        <dbReference type="ARBA" id="ARBA00022741"/>
    </source>
</evidence>
<name>A0ABU0DQI3_9BACI</name>
<feature type="site" description="Interaction with substrate tRNA" evidence="10">
    <location>
        <position position="101"/>
    </location>
</feature>
<dbReference type="Gene3D" id="1.10.20.140">
    <property type="match status" value="1"/>
</dbReference>
<evidence type="ECO:0000256" key="13">
    <source>
        <dbReference type="RuleBase" id="RU003785"/>
    </source>
</evidence>
<evidence type="ECO:0000313" key="14">
    <source>
        <dbReference type="EMBL" id="MDQ0350700.1"/>
    </source>
</evidence>
<evidence type="ECO:0000256" key="3">
    <source>
        <dbReference type="ARBA" id="ARBA00005842"/>
    </source>
</evidence>
<evidence type="ECO:0000256" key="8">
    <source>
        <dbReference type="ARBA" id="ARBA00022842"/>
    </source>
</evidence>
<dbReference type="Gene3D" id="3.40.50.300">
    <property type="entry name" value="P-loop containing nucleotide triphosphate hydrolases"/>
    <property type="match status" value="1"/>
</dbReference>
<reference evidence="14 15" key="1">
    <citation type="submission" date="2023-07" db="EMBL/GenBank/DDBJ databases">
        <title>Genomic Encyclopedia of Type Strains, Phase IV (KMG-IV): sequencing the most valuable type-strain genomes for metagenomic binning, comparative biology and taxonomic classification.</title>
        <authorList>
            <person name="Goeker M."/>
        </authorList>
    </citation>
    <scope>NUCLEOTIDE SEQUENCE [LARGE SCALE GENOMIC DNA]</scope>
    <source>
        <strain evidence="14 15">DSM 15448</strain>
    </source>
</reference>
<organism evidence="14 15">
    <name type="scientific">Alkalibacillus filiformis</name>
    <dbReference type="NCBI Taxonomy" id="200990"/>
    <lineage>
        <taxon>Bacteria</taxon>
        <taxon>Bacillati</taxon>
        <taxon>Bacillota</taxon>
        <taxon>Bacilli</taxon>
        <taxon>Bacillales</taxon>
        <taxon>Bacillaceae</taxon>
        <taxon>Alkalibacillus</taxon>
    </lineage>
</organism>
<keyword evidence="7 10" id="KW-0067">ATP-binding</keyword>
<keyword evidence="15" id="KW-1185">Reference proteome</keyword>
<dbReference type="HAMAP" id="MF_00185">
    <property type="entry name" value="IPP_trans"/>
    <property type="match status" value="1"/>
</dbReference>
<comment type="catalytic activity">
    <reaction evidence="9 10 11">
        <text>adenosine(37) in tRNA + dimethylallyl diphosphate = N(6)-dimethylallyladenosine(37) in tRNA + diphosphate</text>
        <dbReference type="Rhea" id="RHEA:26482"/>
        <dbReference type="Rhea" id="RHEA-COMP:10162"/>
        <dbReference type="Rhea" id="RHEA-COMP:10375"/>
        <dbReference type="ChEBI" id="CHEBI:33019"/>
        <dbReference type="ChEBI" id="CHEBI:57623"/>
        <dbReference type="ChEBI" id="CHEBI:74411"/>
        <dbReference type="ChEBI" id="CHEBI:74415"/>
        <dbReference type="EC" id="2.5.1.75"/>
    </reaction>
</comment>
<dbReference type="Proteomes" id="UP001236723">
    <property type="component" value="Unassembled WGS sequence"/>
</dbReference>
<evidence type="ECO:0000256" key="2">
    <source>
        <dbReference type="ARBA" id="ARBA00003213"/>
    </source>
</evidence>
<evidence type="ECO:0000256" key="9">
    <source>
        <dbReference type="ARBA" id="ARBA00049563"/>
    </source>
</evidence>
<dbReference type="SUPFAM" id="SSF52540">
    <property type="entry name" value="P-loop containing nucleoside triphosphate hydrolases"/>
    <property type="match status" value="2"/>
</dbReference>
<feature type="binding site" evidence="10">
    <location>
        <begin position="12"/>
        <end position="17"/>
    </location>
    <ligand>
        <name>substrate</name>
    </ligand>
</feature>
<dbReference type="EMBL" id="JAUSUP010000001">
    <property type="protein sequence ID" value="MDQ0350700.1"/>
    <property type="molecule type" value="Genomic_DNA"/>
</dbReference>
<keyword evidence="6 10" id="KW-0547">Nucleotide-binding</keyword>
<feature type="region of interest" description="Interaction with substrate tRNA" evidence="10">
    <location>
        <begin position="35"/>
        <end position="38"/>
    </location>
</feature>
<evidence type="ECO:0000256" key="7">
    <source>
        <dbReference type="ARBA" id="ARBA00022840"/>
    </source>
</evidence>
<proteinExistence type="inferred from homology"/>
<evidence type="ECO:0000256" key="4">
    <source>
        <dbReference type="ARBA" id="ARBA00022679"/>
    </source>
</evidence>
<evidence type="ECO:0000256" key="1">
    <source>
        <dbReference type="ARBA" id="ARBA00001946"/>
    </source>
</evidence>
<dbReference type="GO" id="GO:0052381">
    <property type="term" value="F:tRNA dimethylallyltransferase activity"/>
    <property type="evidence" value="ECO:0007669"/>
    <property type="project" value="UniProtKB-EC"/>
</dbReference>
<comment type="caution">
    <text evidence="10">Lacks conserved residue(s) required for the propagation of feature annotation.</text>
</comment>
<dbReference type="PANTHER" id="PTHR11088">
    <property type="entry name" value="TRNA DIMETHYLALLYLTRANSFERASE"/>
    <property type="match status" value="1"/>
</dbReference>
<comment type="subunit">
    <text evidence="10">Monomer.</text>
</comment>
<evidence type="ECO:0000256" key="5">
    <source>
        <dbReference type="ARBA" id="ARBA00022694"/>
    </source>
</evidence>
<dbReference type="EC" id="2.5.1.75" evidence="10"/>
<gene>
    <name evidence="10" type="primary">miaA</name>
    <name evidence="14" type="ORF">J2R98_000503</name>
</gene>
<dbReference type="NCBIfam" id="TIGR00174">
    <property type="entry name" value="miaA"/>
    <property type="match status" value="1"/>
</dbReference>
<comment type="caution">
    <text evidence="14">The sequence shown here is derived from an EMBL/GenBank/DDBJ whole genome shotgun (WGS) entry which is preliminary data.</text>
</comment>
<dbReference type="Pfam" id="PF01715">
    <property type="entry name" value="IPPT"/>
    <property type="match status" value="1"/>
</dbReference>
<feature type="site" description="Interaction with substrate tRNA" evidence="10">
    <location>
        <position position="119"/>
    </location>
</feature>
<comment type="function">
    <text evidence="2 10 12">Catalyzes the transfer of a dimethylallyl group onto the adenine at position 37 in tRNAs that read codons beginning with uridine, leading to the formation of N6-(dimethylallyl)adenosine (i(6)A).</text>
</comment>
<dbReference type="PANTHER" id="PTHR11088:SF60">
    <property type="entry name" value="TRNA DIMETHYLALLYLTRANSFERASE"/>
    <property type="match status" value="1"/>
</dbReference>
<dbReference type="RefSeq" id="WP_307065787.1">
    <property type="nucleotide sequence ID" value="NZ_JAUSUP010000001.1"/>
</dbReference>